<name>A0A2M7D6H0_9BACT</name>
<proteinExistence type="predicted"/>
<reference evidence="2" key="1">
    <citation type="submission" date="2017-09" db="EMBL/GenBank/DDBJ databases">
        <title>Depth-based differentiation of microbial function through sediment-hosted aquifers and enrichment of novel symbionts in the deep terrestrial subsurface.</title>
        <authorList>
            <person name="Probst A.J."/>
            <person name="Ladd B."/>
            <person name="Jarett J.K."/>
            <person name="Geller-Mcgrath D.E."/>
            <person name="Sieber C.M.K."/>
            <person name="Emerson J.B."/>
            <person name="Anantharaman K."/>
            <person name="Thomas B.C."/>
            <person name="Malmstrom R."/>
            <person name="Stieglmeier M."/>
            <person name="Klingl A."/>
            <person name="Woyke T."/>
            <person name="Ryan C.M."/>
            <person name="Banfield J.F."/>
        </authorList>
    </citation>
    <scope>NUCLEOTIDE SEQUENCE [LARGE SCALE GENOMIC DNA]</scope>
</reference>
<protein>
    <submittedName>
        <fullName evidence="1">Uncharacterized protein</fullName>
    </submittedName>
</protein>
<dbReference type="Proteomes" id="UP000229247">
    <property type="component" value="Unassembled WGS sequence"/>
</dbReference>
<dbReference type="EMBL" id="PEUE01000028">
    <property type="protein sequence ID" value="PIV38629.1"/>
    <property type="molecule type" value="Genomic_DNA"/>
</dbReference>
<evidence type="ECO:0000313" key="2">
    <source>
        <dbReference type="Proteomes" id="UP000229247"/>
    </source>
</evidence>
<evidence type="ECO:0000313" key="1">
    <source>
        <dbReference type="EMBL" id="PIV38629.1"/>
    </source>
</evidence>
<sequence>MKTDNIIYLFHHIHHKAGEHKVHHCGGRHQAANPKLDYEIWHCRCGQHRIDKKVAIGHGTNQEEIEVKFMERCPEGGWHIESGQVAA</sequence>
<comment type="caution">
    <text evidence="1">The sequence shown here is derived from an EMBL/GenBank/DDBJ whole genome shotgun (WGS) entry which is preliminary data.</text>
</comment>
<organism evidence="1 2">
    <name type="scientific">Candidatus Portnoybacteria bacterium CG02_land_8_20_14_3_00_45_8</name>
    <dbReference type="NCBI Taxonomy" id="1974807"/>
    <lineage>
        <taxon>Bacteria</taxon>
        <taxon>Candidatus Portnoyibacteriota</taxon>
    </lineage>
</organism>
<dbReference type="AlphaFoldDB" id="A0A2M7D6H0"/>
<accession>A0A2M7D6H0</accession>
<gene>
    <name evidence="1" type="ORF">COS30_01070</name>
</gene>